<dbReference type="EMBL" id="JAHWGI010001437">
    <property type="protein sequence ID" value="KAK3932503.1"/>
    <property type="molecule type" value="Genomic_DNA"/>
</dbReference>
<accession>A0AAE1I3T7</accession>
<feature type="compositionally biased region" description="Basic and acidic residues" evidence="1">
    <location>
        <begin position="182"/>
        <end position="194"/>
    </location>
</feature>
<reference evidence="2" key="1">
    <citation type="submission" date="2021-07" db="EMBL/GenBank/DDBJ databases">
        <authorList>
            <person name="Catto M.A."/>
            <person name="Jacobson A."/>
            <person name="Kennedy G."/>
            <person name="Labadie P."/>
            <person name="Hunt B.G."/>
            <person name="Srinivasan R."/>
        </authorList>
    </citation>
    <scope>NUCLEOTIDE SEQUENCE</scope>
    <source>
        <strain evidence="2">PL_HMW_Pooled</strain>
        <tissue evidence="2">Head</tissue>
    </source>
</reference>
<feature type="compositionally biased region" description="Pro residues" evidence="1">
    <location>
        <begin position="37"/>
        <end position="48"/>
    </location>
</feature>
<protein>
    <submittedName>
        <fullName evidence="2">Transitional endoplasmic reticulum ATPase-like protein 1</fullName>
    </submittedName>
</protein>
<sequence>MVPEGLASEVVYDSILLNKQKTKSYWEQLMMAAAAPGSPPAAPPPTASSPPQQQQAQQAQQVAAVVPQSRGGGDLPSLEQAGSEVSEQEYFDARSSVSPGELLDDDALAGEGAGPKVVETVAKACRRLERESVVERDIRLQREREEQLAREREAALDLLRDDGFVSIPTSTTDEGACSEYGSEEKEHSIDGSSR</sequence>
<evidence type="ECO:0000313" key="2">
    <source>
        <dbReference type="EMBL" id="KAK3932503.1"/>
    </source>
</evidence>
<proteinExistence type="predicted"/>
<gene>
    <name evidence="2" type="ORF">KUF71_012962</name>
</gene>
<keyword evidence="3" id="KW-1185">Reference proteome</keyword>
<evidence type="ECO:0000256" key="1">
    <source>
        <dbReference type="SAM" id="MobiDB-lite"/>
    </source>
</evidence>
<dbReference type="AlphaFoldDB" id="A0AAE1I3T7"/>
<evidence type="ECO:0000313" key="3">
    <source>
        <dbReference type="Proteomes" id="UP001219518"/>
    </source>
</evidence>
<feature type="compositionally biased region" description="Low complexity" evidence="1">
    <location>
        <begin position="49"/>
        <end position="69"/>
    </location>
</feature>
<dbReference type="Proteomes" id="UP001219518">
    <property type="component" value="Unassembled WGS sequence"/>
</dbReference>
<feature type="region of interest" description="Disordered" evidence="1">
    <location>
        <begin position="165"/>
        <end position="194"/>
    </location>
</feature>
<comment type="caution">
    <text evidence="2">The sequence shown here is derived from an EMBL/GenBank/DDBJ whole genome shotgun (WGS) entry which is preliminary data.</text>
</comment>
<organism evidence="2 3">
    <name type="scientific">Frankliniella fusca</name>
    <dbReference type="NCBI Taxonomy" id="407009"/>
    <lineage>
        <taxon>Eukaryota</taxon>
        <taxon>Metazoa</taxon>
        <taxon>Ecdysozoa</taxon>
        <taxon>Arthropoda</taxon>
        <taxon>Hexapoda</taxon>
        <taxon>Insecta</taxon>
        <taxon>Pterygota</taxon>
        <taxon>Neoptera</taxon>
        <taxon>Paraneoptera</taxon>
        <taxon>Thysanoptera</taxon>
        <taxon>Terebrantia</taxon>
        <taxon>Thripoidea</taxon>
        <taxon>Thripidae</taxon>
        <taxon>Frankliniella</taxon>
    </lineage>
</organism>
<feature type="region of interest" description="Disordered" evidence="1">
    <location>
        <begin position="34"/>
        <end position="114"/>
    </location>
</feature>
<name>A0AAE1I3T7_9NEOP</name>
<reference evidence="2" key="2">
    <citation type="journal article" date="2023" name="BMC Genomics">
        <title>Pest status, molecular evolution, and epigenetic factors derived from the genome assembly of Frankliniella fusca, a thysanopteran phytovirus vector.</title>
        <authorList>
            <person name="Catto M.A."/>
            <person name="Labadie P.E."/>
            <person name="Jacobson A.L."/>
            <person name="Kennedy G.G."/>
            <person name="Srinivasan R."/>
            <person name="Hunt B.G."/>
        </authorList>
    </citation>
    <scope>NUCLEOTIDE SEQUENCE</scope>
    <source>
        <strain evidence="2">PL_HMW_Pooled</strain>
    </source>
</reference>